<keyword evidence="4" id="KW-1185">Reference proteome</keyword>
<reference evidence="3 4" key="1">
    <citation type="submission" date="2018-05" db="EMBL/GenBank/DDBJ databases">
        <title>Leucothrix arctica sp. nov., isolated from Arctic seawater.</title>
        <authorList>
            <person name="Choi A."/>
            <person name="Baek K."/>
        </authorList>
    </citation>
    <scope>NUCLEOTIDE SEQUENCE [LARGE SCALE GENOMIC DNA]</scope>
    <source>
        <strain evidence="3 4">IMCC9719</strain>
    </source>
</reference>
<protein>
    <submittedName>
        <fullName evidence="3">Glycosyl transferase family 1</fullName>
    </submittedName>
</protein>
<organism evidence="3 4">
    <name type="scientific">Leucothrix arctica</name>
    <dbReference type="NCBI Taxonomy" id="1481894"/>
    <lineage>
        <taxon>Bacteria</taxon>
        <taxon>Pseudomonadati</taxon>
        <taxon>Pseudomonadota</taxon>
        <taxon>Gammaproteobacteria</taxon>
        <taxon>Thiotrichales</taxon>
        <taxon>Thiotrichaceae</taxon>
        <taxon>Leucothrix</taxon>
    </lineage>
</organism>
<keyword evidence="3" id="KW-0808">Transferase</keyword>
<evidence type="ECO:0000259" key="1">
    <source>
        <dbReference type="Pfam" id="PF00534"/>
    </source>
</evidence>
<dbReference type="NCBIfam" id="NF038011">
    <property type="entry name" value="PelF"/>
    <property type="match status" value="1"/>
</dbReference>
<dbReference type="InterPro" id="IPR001296">
    <property type="entry name" value="Glyco_trans_1"/>
</dbReference>
<dbReference type="PANTHER" id="PTHR12526">
    <property type="entry name" value="GLYCOSYLTRANSFERASE"/>
    <property type="match status" value="1"/>
</dbReference>
<evidence type="ECO:0000259" key="2">
    <source>
        <dbReference type="Pfam" id="PF11997"/>
    </source>
</evidence>
<comment type="caution">
    <text evidence="3">The sequence shown here is derived from an EMBL/GenBank/DDBJ whole genome shotgun (WGS) entry which is preliminary data.</text>
</comment>
<dbReference type="Pfam" id="PF11997">
    <property type="entry name" value="DUF3492"/>
    <property type="match status" value="1"/>
</dbReference>
<evidence type="ECO:0000313" key="3">
    <source>
        <dbReference type="EMBL" id="PWQ96359.1"/>
    </source>
</evidence>
<dbReference type="AlphaFoldDB" id="A0A317CD99"/>
<name>A0A317CD99_9GAMM</name>
<dbReference type="GO" id="GO:0016740">
    <property type="term" value="F:transferase activity"/>
    <property type="evidence" value="ECO:0007669"/>
    <property type="project" value="UniProtKB-KW"/>
</dbReference>
<dbReference type="Pfam" id="PF00534">
    <property type="entry name" value="Glycos_transf_1"/>
    <property type="match status" value="1"/>
</dbReference>
<dbReference type="OrthoDB" id="5906768at2"/>
<evidence type="ECO:0000313" key="4">
    <source>
        <dbReference type="Proteomes" id="UP000245506"/>
    </source>
</evidence>
<dbReference type="Gene3D" id="3.40.50.2000">
    <property type="entry name" value="Glycogen Phosphorylase B"/>
    <property type="match status" value="2"/>
</dbReference>
<dbReference type="EMBL" id="QGKL01000029">
    <property type="protein sequence ID" value="PWQ96359.1"/>
    <property type="molecule type" value="Genomic_DNA"/>
</dbReference>
<proteinExistence type="predicted"/>
<dbReference type="Proteomes" id="UP000245506">
    <property type="component" value="Unassembled WGS sequence"/>
</dbReference>
<gene>
    <name evidence="3" type="ORF">DKT75_10265</name>
</gene>
<dbReference type="InterPro" id="IPR022622">
    <property type="entry name" value="DUF3492"/>
</dbReference>
<feature type="domain" description="Glycosyl transferase family 1" evidence="1">
    <location>
        <begin position="316"/>
        <end position="475"/>
    </location>
</feature>
<sequence>MTESEFPRLKASEKADICLLLEGTYPYVRGGVSSWVHQLIIGHPHYTFALVFVGASSEHYSKMHFTFPDNVCHFERHFLNDSLDLGSPKEQSLDPEAVTVLRDLYSMLSKGGQAPELSQLAGLHKLLSKASQYKADDFFYSPEIWEMITEAYRRHCPDLPFNEFFWNIRAMHAPILALLNIAQTAPLADCYHTISTGYAGLLGTFLRLMKDKPLLVTEHGIYTKERQIDLYQVDWIKENNPDLAAGLDDRISYIRQLWMQFFEGLGRLTYSGCIVIVTLYGQNRQKQIDLGAAPERSIVIPNGVKIDNFIPLRDERSKDIPPILCLLGRVVPIKDIKTYIRSIGILKDSIPNVEGWIVGPEEEEPEYAQECHDLVDQLGLQEHVKFLGFQNIHNILPKMSLMTLSSISEGQPLVILEGYAAGVPVLSTDVGSCRELVEGRTEEDRALGSAGSIVPIANPRALAEAAIELLTNEERWYSAQKASMARVELLYSEQTFLDNYKQLYHKVLNHGRNRI</sequence>
<dbReference type="SUPFAM" id="SSF53756">
    <property type="entry name" value="UDP-Glycosyltransferase/glycogen phosphorylase"/>
    <property type="match status" value="1"/>
</dbReference>
<dbReference type="PANTHER" id="PTHR12526:SF608">
    <property type="entry name" value="PELF"/>
    <property type="match status" value="1"/>
</dbReference>
<feature type="domain" description="DUF3492" evidence="2">
    <location>
        <begin position="15"/>
        <end position="295"/>
    </location>
</feature>
<accession>A0A317CD99</accession>
<dbReference type="CDD" id="cd03813">
    <property type="entry name" value="GT4-like"/>
    <property type="match status" value="1"/>
</dbReference>
<dbReference type="InterPro" id="IPR047691">
    <property type="entry name" value="PelF-like"/>
</dbReference>
<dbReference type="RefSeq" id="WP_109823330.1">
    <property type="nucleotide sequence ID" value="NZ_QGKL01000029.1"/>
</dbReference>